<dbReference type="EMBL" id="MRTP01000002">
    <property type="protein sequence ID" value="OMF55587.1"/>
    <property type="molecule type" value="Genomic_DNA"/>
</dbReference>
<evidence type="ECO:0000256" key="1">
    <source>
        <dbReference type="SAM" id="SignalP"/>
    </source>
</evidence>
<proteinExistence type="predicted"/>
<reference evidence="2 3" key="1">
    <citation type="submission" date="2016-11" db="EMBL/GenBank/DDBJ databases">
        <title>Paenibacillus species isolates.</title>
        <authorList>
            <person name="Beno S.M."/>
        </authorList>
    </citation>
    <scope>NUCLEOTIDE SEQUENCE [LARGE SCALE GENOMIC DNA]</scope>
    <source>
        <strain evidence="2 3">FSL R5-0378</strain>
    </source>
</reference>
<evidence type="ECO:0000313" key="3">
    <source>
        <dbReference type="Proteomes" id="UP000187172"/>
    </source>
</evidence>
<evidence type="ECO:0000313" key="2">
    <source>
        <dbReference type="EMBL" id="OMF55587.1"/>
    </source>
</evidence>
<keyword evidence="1" id="KW-0732">Signal</keyword>
<name>A0A1R1EUU2_9BACL</name>
<dbReference type="AlphaFoldDB" id="A0A1R1EUU2"/>
<feature type="chain" id="PRO_5012932469" description="Lipoprotein" evidence="1">
    <location>
        <begin position="27"/>
        <end position="242"/>
    </location>
</feature>
<keyword evidence="3" id="KW-1185">Reference proteome</keyword>
<dbReference type="STRING" id="297318.BK138_13045"/>
<protein>
    <recommendedName>
        <fullName evidence="4">Lipoprotein</fullName>
    </recommendedName>
</protein>
<comment type="caution">
    <text evidence="2">The sequence shown here is derived from an EMBL/GenBank/DDBJ whole genome shotgun (WGS) entry which is preliminary data.</text>
</comment>
<organism evidence="2 3">
    <name type="scientific">Paenibacillus rhizosphaerae</name>
    <dbReference type="NCBI Taxonomy" id="297318"/>
    <lineage>
        <taxon>Bacteria</taxon>
        <taxon>Bacillati</taxon>
        <taxon>Bacillota</taxon>
        <taxon>Bacilli</taxon>
        <taxon>Bacillales</taxon>
        <taxon>Paenibacillaceae</taxon>
        <taxon>Paenibacillus</taxon>
    </lineage>
</organism>
<dbReference type="RefSeq" id="WP_076169979.1">
    <property type="nucleotide sequence ID" value="NZ_MRTP01000002.1"/>
</dbReference>
<dbReference type="PROSITE" id="PS51257">
    <property type="entry name" value="PROKAR_LIPOPROTEIN"/>
    <property type="match status" value="1"/>
</dbReference>
<dbReference type="Proteomes" id="UP000187172">
    <property type="component" value="Unassembled WGS sequence"/>
</dbReference>
<accession>A0A1R1EUU2</accession>
<sequence>MRKPVLHAAFIMLIIAALLLTGCKQADQEEASANVYSNDVNGEVSLSEKDGFFSPAVIQNLQQYLQQGVTVREGLKRSGIVGFSDNGSVLTISQVSLDPLFEWAFEINGKKLGKDNLDTVLQDHDEISINIQYADPKKDGKDAKAPEFTVLKLDGGSMKPDMTHSYVFPYTNNQSVRDVMAHSGFVKLTDNKMYVDTVQGYSPKSVEKWVVKVNGKELVDSGLEMKLTPQDEVEIRLERASV</sequence>
<gene>
    <name evidence="2" type="ORF">BK138_13045</name>
</gene>
<evidence type="ECO:0008006" key="4">
    <source>
        <dbReference type="Google" id="ProtNLM"/>
    </source>
</evidence>
<feature type="signal peptide" evidence="1">
    <location>
        <begin position="1"/>
        <end position="26"/>
    </location>
</feature>